<dbReference type="EMBL" id="JBHUMD010000005">
    <property type="protein sequence ID" value="MFD2601329.1"/>
    <property type="molecule type" value="Genomic_DNA"/>
</dbReference>
<evidence type="ECO:0000256" key="1">
    <source>
        <dbReference type="SAM" id="Phobius"/>
    </source>
</evidence>
<feature type="transmembrane region" description="Helical" evidence="1">
    <location>
        <begin position="48"/>
        <end position="69"/>
    </location>
</feature>
<dbReference type="RefSeq" id="WP_379819916.1">
    <property type="nucleotide sequence ID" value="NZ_JBHUMD010000005.1"/>
</dbReference>
<feature type="transmembrane region" description="Helical" evidence="1">
    <location>
        <begin position="6"/>
        <end position="27"/>
    </location>
</feature>
<evidence type="ECO:0000313" key="2">
    <source>
        <dbReference type="EMBL" id="MFD2601329.1"/>
    </source>
</evidence>
<feature type="transmembrane region" description="Helical" evidence="1">
    <location>
        <begin position="89"/>
        <end position="110"/>
    </location>
</feature>
<evidence type="ECO:0000313" key="3">
    <source>
        <dbReference type="Proteomes" id="UP001597480"/>
    </source>
</evidence>
<name>A0ABW5NQN4_9FLAO</name>
<dbReference type="Proteomes" id="UP001597480">
    <property type="component" value="Unassembled WGS sequence"/>
</dbReference>
<keyword evidence="1" id="KW-0472">Membrane</keyword>
<accession>A0ABW5NQN4</accession>
<keyword evidence="3" id="KW-1185">Reference proteome</keyword>
<gene>
    <name evidence="2" type="ORF">ACFSR3_04610</name>
</gene>
<keyword evidence="1" id="KW-1133">Transmembrane helix</keyword>
<proteinExistence type="predicted"/>
<reference evidence="3" key="1">
    <citation type="journal article" date="2019" name="Int. J. Syst. Evol. Microbiol.">
        <title>The Global Catalogue of Microorganisms (GCM) 10K type strain sequencing project: providing services to taxonomists for standard genome sequencing and annotation.</title>
        <authorList>
            <consortium name="The Broad Institute Genomics Platform"/>
            <consortium name="The Broad Institute Genome Sequencing Center for Infectious Disease"/>
            <person name="Wu L."/>
            <person name="Ma J."/>
        </authorList>
    </citation>
    <scope>NUCLEOTIDE SEQUENCE [LARGE SCALE GENOMIC DNA]</scope>
    <source>
        <strain evidence="3">KCTC 42107</strain>
    </source>
</reference>
<keyword evidence="1" id="KW-0812">Transmembrane</keyword>
<protein>
    <submittedName>
        <fullName evidence="2">Uncharacterized protein</fullName>
    </submittedName>
</protein>
<comment type="caution">
    <text evidence="2">The sequence shown here is derived from an EMBL/GenBank/DDBJ whole genome shotgun (WGS) entry which is preliminary data.</text>
</comment>
<sequence length="114" mass="12900">MNLNIFAYGIFITIVVYIIIIVGQICYRNGNVYVLSLIPGHEDLCVRINKILLVGYYLINIGYAAMTLISWQTIVSVPQLIEMIATKTATIICILSVLHYTNIFVLTNYVKKLI</sequence>
<organism evidence="2 3">
    <name type="scientific">Flavobacterium suzhouense</name>
    <dbReference type="NCBI Taxonomy" id="1529638"/>
    <lineage>
        <taxon>Bacteria</taxon>
        <taxon>Pseudomonadati</taxon>
        <taxon>Bacteroidota</taxon>
        <taxon>Flavobacteriia</taxon>
        <taxon>Flavobacteriales</taxon>
        <taxon>Flavobacteriaceae</taxon>
        <taxon>Flavobacterium</taxon>
    </lineage>
</organism>